<dbReference type="InterPro" id="IPR035909">
    <property type="entry name" value="CheB_C"/>
</dbReference>
<evidence type="ECO:0000256" key="3">
    <source>
        <dbReference type="ARBA" id="ARBA00012438"/>
    </source>
</evidence>
<dbReference type="Gene3D" id="3.40.50.180">
    <property type="entry name" value="Methylesterase CheB, C-terminal domain"/>
    <property type="match status" value="1"/>
</dbReference>
<comment type="caution">
    <text evidence="15">The sequence shown here is derived from an EMBL/GenBank/DDBJ whole genome shotgun (WGS) entry which is preliminary data.</text>
</comment>
<dbReference type="SMART" id="SM00091">
    <property type="entry name" value="PAS"/>
    <property type="match status" value="1"/>
</dbReference>
<dbReference type="PANTHER" id="PTHR43547">
    <property type="entry name" value="TWO-COMPONENT HISTIDINE KINASE"/>
    <property type="match status" value="1"/>
</dbReference>
<dbReference type="SUPFAM" id="SSF55785">
    <property type="entry name" value="PYP-like sensor domain (PAS domain)"/>
    <property type="match status" value="1"/>
</dbReference>
<feature type="modified residue" description="4-aspartylphosphate" evidence="9">
    <location>
        <position position="874"/>
    </location>
</feature>
<accession>A0ABN0UJX8</accession>
<dbReference type="InterPro" id="IPR036097">
    <property type="entry name" value="HisK_dim/P_sf"/>
</dbReference>
<keyword evidence="8" id="KW-0378">Hydrolase</keyword>
<feature type="region of interest" description="Disordered" evidence="10">
    <location>
        <begin position="797"/>
        <end position="824"/>
    </location>
</feature>
<evidence type="ECO:0000256" key="6">
    <source>
        <dbReference type="ARBA" id="ARBA00022777"/>
    </source>
</evidence>
<comment type="catalytic activity">
    <reaction evidence="1">
        <text>ATP + protein L-histidine = ADP + protein N-phospho-L-histidine.</text>
        <dbReference type="EC" id="2.7.13.3"/>
    </reaction>
</comment>
<dbReference type="PROSITE" id="PS50109">
    <property type="entry name" value="HIS_KIN"/>
    <property type="match status" value="1"/>
</dbReference>
<dbReference type="PROSITE" id="PS50110">
    <property type="entry name" value="RESPONSE_REGULATORY"/>
    <property type="match status" value="1"/>
</dbReference>
<dbReference type="EC" id="2.7.13.3" evidence="3"/>
<dbReference type="InterPro" id="IPR003018">
    <property type="entry name" value="GAF"/>
</dbReference>
<keyword evidence="8" id="KW-0145">Chemotaxis</keyword>
<dbReference type="Pfam" id="PF13185">
    <property type="entry name" value="GAF_2"/>
    <property type="match status" value="1"/>
</dbReference>
<proteinExistence type="predicted"/>
<reference evidence="15 16" key="1">
    <citation type="journal article" date="2019" name="Int. J. Syst. Evol. Microbiol.">
        <title>The Global Catalogue of Microorganisms (GCM) 10K type strain sequencing project: providing services to taxonomists for standard genome sequencing and annotation.</title>
        <authorList>
            <consortium name="The Broad Institute Genomics Platform"/>
            <consortium name="The Broad Institute Genome Sequencing Center for Infectious Disease"/>
            <person name="Wu L."/>
            <person name="Ma J."/>
        </authorList>
    </citation>
    <scope>NUCLEOTIDE SEQUENCE [LARGE SCALE GENOMIC DNA]</scope>
    <source>
        <strain evidence="15 16">JCM 10425</strain>
    </source>
</reference>
<dbReference type="InterPro" id="IPR000673">
    <property type="entry name" value="Sig_transdc_resp-reg_Me-estase"/>
</dbReference>
<evidence type="ECO:0000256" key="7">
    <source>
        <dbReference type="ARBA" id="ARBA00023012"/>
    </source>
</evidence>
<evidence type="ECO:0000256" key="4">
    <source>
        <dbReference type="ARBA" id="ARBA00022553"/>
    </source>
</evidence>
<evidence type="ECO:0000259" key="14">
    <source>
        <dbReference type="PROSITE" id="PS50122"/>
    </source>
</evidence>
<evidence type="ECO:0000313" key="16">
    <source>
        <dbReference type="Proteomes" id="UP001500967"/>
    </source>
</evidence>
<dbReference type="SUPFAM" id="SSF52172">
    <property type="entry name" value="CheY-like"/>
    <property type="match status" value="1"/>
</dbReference>
<dbReference type="Pfam" id="PF02518">
    <property type="entry name" value="HATPase_c"/>
    <property type="match status" value="1"/>
</dbReference>
<feature type="domain" description="Histidine kinase" evidence="11">
    <location>
        <begin position="553"/>
        <end position="770"/>
    </location>
</feature>
<dbReference type="Pfam" id="PF00512">
    <property type="entry name" value="HisKA"/>
    <property type="match status" value="1"/>
</dbReference>
<evidence type="ECO:0000256" key="10">
    <source>
        <dbReference type="SAM" id="MobiDB-lite"/>
    </source>
</evidence>
<dbReference type="InterPro" id="IPR001789">
    <property type="entry name" value="Sig_transdc_resp-reg_receiver"/>
</dbReference>
<evidence type="ECO:0000313" key="15">
    <source>
        <dbReference type="EMBL" id="GAA0252554.1"/>
    </source>
</evidence>
<evidence type="ECO:0000256" key="9">
    <source>
        <dbReference type="PROSITE-ProRule" id="PRU00169"/>
    </source>
</evidence>
<dbReference type="InterPro" id="IPR003661">
    <property type="entry name" value="HisK_dim/P_dom"/>
</dbReference>
<dbReference type="SMART" id="SM00387">
    <property type="entry name" value="HATPase_c"/>
    <property type="match status" value="1"/>
</dbReference>
<dbReference type="Gene3D" id="1.10.287.130">
    <property type="match status" value="1"/>
</dbReference>
<dbReference type="InterPro" id="IPR036890">
    <property type="entry name" value="HATPase_C_sf"/>
</dbReference>
<comment type="subcellular location">
    <subcellularLocation>
        <location evidence="2">Cell membrane</location>
    </subcellularLocation>
</comment>
<evidence type="ECO:0000256" key="2">
    <source>
        <dbReference type="ARBA" id="ARBA00004236"/>
    </source>
</evidence>
<dbReference type="InterPro" id="IPR035965">
    <property type="entry name" value="PAS-like_dom_sf"/>
</dbReference>
<dbReference type="SMART" id="SM00448">
    <property type="entry name" value="REC"/>
    <property type="match status" value="1"/>
</dbReference>
<dbReference type="InterPro" id="IPR029016">
    <property type="entry name" value="GAF-like_dom_sf"/>
</dbReference>
<dbReference type="EMBL" id="BAAAGX010000016">
    <property type="protein sequence ID" value="GAA0252554.1"/>
    <property type="molecule type" value="Genomic_DNA"/>
</dbReference>
<evidence type="ECO:0000256" key="5">
    <source>
        <dbReference type="ARBA" id="ARBA00022679"/>
    </source>
</evidence>
<dbReference type="PANTHER" id="PTHR43547:SF2">
    <property type="entry name" value="HYBRID SIGNAL TRANSDUCTION HISTIDINE KINASE C"/>
    <property type="match status" value="1"/>
</dbReference>
<dbReference type="SUPFAM" id="SSF55781">
    <property type="entry name" value="GAF domain-like"/>
    <property type="match status" value="1"/>
</dbReference>
<dbReference type="PRINTS" id="PR00344">
    <property type="entry name" value="BCTRLSENSOR"/>
</dbReference>
<feature type="domain" description="CheB-type methylesterase" evidence="14">
    <location>
        <begin position="6"/>
        <end position="178"/>
    </location>
</feature>
<gene>
    <name evidence="15" type="ORF">GCM10009539_42140</name>
</gene>
<evidence type="ECO:0000259" key="12">
    <source>
        <dbReference type="PROSITE" id="PS50110"/>
    </source>
</evidence>
<dbReference type="PROSITE" id="PS50112">
    <property type="entry name" value="PAS"/>
    <property type="match status" value="1"/>
</dbReference>
<dbReference type="InterPro" id="IPR004358">
    <property type="entry name" value="Sig_transdc_His_kin-like_C"/>
</dbReference>
<dbReference type="SUPFAM" id="SSF47384">
    <property type="entry name" value="Homodimeric domain of signal transducing histidine kinase"/>
    <property type="match status" value="1"/>
</dbReference>
<protein>
    <recommendedName>
        <fullName evidence="3">histidine kinase</fullName>
        <ecNumber evidence="3">2.7.13.3</ecNumber>
    </recommendedName>
</protein>
<sequence length="1069" mass="114356">MSDTDPMPDETRSPVDVVALVSSAGGLDAVTTILRELPADLPVAIVVQQHLGRQGSSLLRILRRRVGQQLHWATHGGVLRLGQVTVCPPMQRMEIYPDHGYGLFPTPDGARDHPHDALLMSLADSLRSRALAVVLTGMLRDGAAGTAALLAAGGVVIAQSEETAEQPSMPRAAAEAGADLVLPLHGISPVVADVVRGRPLPRRPDETGAISATFGDDGTVAQLARHVDWAGTALGAVRTWPDARRVAVRLAVDSPHAVALYFGDAHLQLFNEATVPSLGGRHAEVFAQPYAASYPQLVDYMLPVLAAVYRGERIYHPAQLVVLERHGRLEDVWFDMSYTPIRDTSGAVIGVYESFHERTDEVLTARRLRTVNRLAGAPVGPSRTAAIRTLVASLAASDDVPFAAAYAVDAGGQRAGLVGVVGADEGGALAPWDVRLVPGTAWPVHEAVRSGGPVDLDDVAARFRGARDGSGPPALERAVLFPLRDEAEDRVVAVLVLGVHPRLPLHEHYREFLELVADTVAAKVAESHARQRERQRLARLAELDRAKTEFFSSVSHEFRTPLTLMLGPLEDLRTRPDDRISDRAADLDLLVRNTQRLLRLVGHLLDFSRAEAGRLRAGFTPVDLSALTGDVVALFRGAADVAGLTLTLDTPPLAEPVWVDPDMWETIVANLLSNALKYTWNGSVTVTLRGLPQHAELVVADTGVGIPSAELPRLFQRFHRVRGAHGRTSDGAGIGLALVHELVRAHGGRVRATSEPDAGTTVTVWVPRGTRARAGDPERAPSGQRRVAATMAAEAEGWDGGSALDPGDDFPAGPGDPPARRAPGARILVVDDDPDMRGYLRRLLGEAWTVVAARNGDEALRAAEKEPPDLVITDVTTSGADGFALLRAVRGHPALESLPVVLVTARAGERAAIDGLLAGADDYVVKPFSARELVARVSAQLDLSRVRRAADERLRQVLEAGVIGSACYDVSTGTLLDANDEFLRMTGYTRADVEERALSWERLAPPGCAGSGDRPWARPSATGRIGPSEREYLDADGARRRMLVAGRDLGDGTVSQFCVEITGNRSVAP</sequence>
<keyword evidence="5" id="KW-0808">Transferase</keyword>
<dbReference type="Gene3D" id="3.30.450.40">
    <property type="match status" value="1"/>
</dbReference>
<dbReference type="SUPFAM" id="SSF55874">
    <property type="entry name" value="ATPase domain of HSP90 chaperone/DNA topoisomerase II/histidine kinase"/>
    <property type="match status" value="1"/>
</dbReference>
<dbReference type="InterPro" id="IPR003594">
    <property type="entry name" value="HATPase_dom"/>
</dbReference>
<dbReference type="Proteomes" id="UP001500967">
    <property type="component" value="Unassembled WGS sequence"/>
</dbReference>
<name>A0ABN0UJX8_9ACTN</name>
<evidence type="ECO:0000259" key="11">
    <source>
        <dbReference type="PROSITE" id="PS50109"/>
    </source>
</evidence>
<dbReference type="Gene3D" id="3.30.565.10">
    <property type="entry name" value="Histidine kinase-like ATPase, C-terminal domain"/>
    <property type="match status" value="1"/>
</dbReference>
<dbReference type="SMART" id="SM00388">
    <property type="entry name" value="HisKA"/>
    <property type="match status" value="1"/>
</dbReference>
<feature type="active site" evidence="8">
    <location>
        <position position="50"/>
    </location>
</feature>
<dbReference type="Gene3D" id="3.30.450.20">
    <property type="entry name" value="PAS domain"/>
    <property type="match status" value="2"/>
</dbReference>
<feature type="active site" evidence="8">
    <location>
        <position position="23"/>
    </location>
</feature>
<organism evidence="15 16">
    <name type="scientific">Cryptosporangium japonicum</name>
    <dbReference type="NCBI Taxonomy" id="80872"/>
    <lineage>
        <taxon>Bacteria</taxon>
        <taxon>Bacillati</taxon>
        <taxon>Actinomycetota</taxon>
        <taxon>Actinomycetes</taxon>
        <taxon>Cryptosporangiales</taxon>
        <taxon>Cryptosporangiaceae</taxon>
        <taxon>Cryptosporangium</taxon>
    </lineage>
</organism>
<dbReference type="InterPro" id="IPR000014">
    <property type="entry name" value="PAS"/>
</dbReference>
<feature type="domain" description="Response regulatory" evidence="12">
    <location>
        <begin position="826"/>
        <end position="941"/>
    </location>
</feature>
<evidence type="ECO:0000256" key="8">
    <source>
        <dbReference type="PROSITE-ProRule" id="PRU00050"/>
    </source>
</evidence>
<dbReference type="SUPFAM" id="SSF52738">
    <property type="entry name" value="Methylesterase CheB, C-terminal domain"/>
    <property type="match status" value="1"/>
</dbReference>
<dbReference type="InterPro" id="IPR005467">
    <property type="entry name" value="His_kinase_dom"/>
</dbReference>
<dbReference type="Pfam" id="PF00072">
    <property type="entry name" value="Response_reg"/>
    <property type="match status" value="1"/>
</dbReference>
<dbReference type="PROSITE" id="PS50122">
    <property type="entry name" value="CHEB"/>
    <property type="match status" value="1"/>
</dbReference>
<dbReference type="Gene3D" id="3.40.50.2300">
    <property type="match status" value="1"/>
</dbReference>
<dbReference type="InterPro" id="IPR011006">
    <property type="entry name" value="CheY-like_superfamily"/>
</dbReference>
<feature type="active site" evidence="8">
    <location>
        <position position="141"/>
    </location>
</feature>
<keyword evidence="4 9" id="KW-0597">Phosphoprotein</keyword>
<keyword evidence="7" id="KW-0902">Two-component regulatory system</keyword>
<feature type="domain" description="PAS" evidence="13">
    <location>
        <begin position="950"/>
        <end position="1005"/>
    </location>
</feature>
<evidence type="ECO:0000256" key="1">
    <source>
        <dbReference type="ARBA" id="ARBA00000085"/>
    </source>
</evidence>
<keyword evidence="6" id="KW-0418">Kinase</keyword>
<keyword evidence="16" id="KW-1185">Reference proteome</keyword>
<dbReference type="Pfam" id="PF01339">
    <property type="entry name" value="CheB_methylest"/>
    <property type="match status" value="1"/>
</dbReference>
<dbReference type="CDD" id="cd00082">
    <property type="entry name" value="HisKA"/>
    <property type="match status" value="1"/>
</dbReference>
<evidence type="ECO:0000259" key="13">
    <source>
        <dbReference type="PROSITE" id="PS50112"/>
    </source>
</evidence>